<gene>
    <name evidence="2" type="ORF">GCM10017667_69140</name>
</gene>
<feature type="compositionally biased region" description="Low complexity" evidence="1">
    <location>
        <begin position="86"/>
        <end position="108"/>
    </location>
</feature>
<organism evidence="2 3">
    <name type="scientific">Streptomyces filamentosus</name>
    <name type="common">Streptomyces roseosporus</name>
    <dbReference type="NCBI Taxonomy" id="67294"/>
    <lineage>
        <taxon>Bacteria</taxon>
        <taxon>Bacillati</taxon>
        <taxon>Actinomycetota</taxon>
        <taxon>Actinomycetes</taxon>
        <taxon>Kitasatosporales</taxon>
        <taxon>Streptomycetaceae</taxon>
        <taxon>Streptomyces</taxon>
    </lineage>
</organism>
<feature type="region of interest" description="Disordered" evidence="1">
    <location>
        <begin position="1"/>
        <end position="43"/>
    </location>
</feature>
<accession>A0A919ETB3</accession>
<reference evidence="2" key="2">
    <citation type="submission" date="2020-09" db="EMBL/GenBank/DDBJ databases">
        <authorList>
            <person name="Sun Q."/>
            <person name="Ohkuma M."/>
        </authorList>
    </citation>
    <scope>NUCLEOTIDE SEQUENCE</scope>
    <source>
        <strain evidence="2">JCM 4122</strain>
    </source>
</reference>
<sequence length="108" mass="10783">MCGRGGTLHSVPPRPGAGSVAQATGYAPETGRLGPRPDSPAHTTQFRLLTARIIATANDHVGSSVVRALRVLSPGTVDTTPPPAAGRPAPKCGRGPGRAGEPPGAYGA</sequence>
<proteinExistence type="predicted"/>
<evidence type="ECO:0000256" key="1">
    <source>
        <dbReference type="SAM" id="MobiDB-lite"/>
    </source>
</evidence>
<evidence type="ECO:0000313" key="3">
    <source>
        <dbReference type="Proteomes" id="UP000632849"/>
    </source>
</evidence>
<name>A0A919ETB3_STRFL</name>
<evidence type="ECO:0000313" key="2">
    <source>
        <dbReference type="EMBL" id="GHG23830.1"/>
    </source>
</evidence>
<comment type="caution">
    <text evidence="2">The sequence shown here is derived from an EMBL/GenBank/DDBJ whole genome shotgun (WGS) entry which is preliminary data.</text>
</comment>
<keyword evidence="3" id="KW-1185">Reference proteome</keyword>
<protein>
    <submittedName>
        <fullName evidence="2">Uncharacterized protein</fullName>
    </submittedName>
</protein>
<feature type="region of interest" description="Disordered" evidence="1">
    <location>
        <begin position="74"/>
        <end position="108"/>
    </location>
</feature>
<dbReference type="EMBL" id="BNBE01000004">
    <property type="protein sequence ID" value="GHG23830.1"/>
    <property type="molecule type" value="Genomic_DNA"/>
</dbReference>
<dbReference type="Proteomes" id="UP000632849">
    <property type="component" value="Unassembled WGS sequence"/>
</dbReference>
<dbReference type="AlphaFoldDB" id="A0A919ETB3"/>
<reference evidence="2" key="1">
    <citation type="journal article" date="2014" name="Int. J. Syst. Evol. Microbiol.">
        <title>Complete genome sequence of Corynebacterium casei LMG S-19264T (=DSM 44701T), isolated from a smear-ripened cheese.</title>
        <authorList>
            <consortium name="US DOE Joint Genome Institute (JGI-PGF)"/>
            <person name="Walter F."/>
            <person name="Albersmeier A."/>
            <person name="Kalinowski J."/>
            <person name="Ruckert C."/>
        </authorList>
    </citation>
    <scope>NUCLEOTIDE SEQUENCE</scope>
    <source>
        <strain evidence="2">JCM 4122</strain>
    </source>
</reference>